<organism evidence="2 3">
    <name type="scientific">Durusdinium trenchii</name>
    <dbReference type="NCBI Taxonomy" id="1381693"/>
    <lineage>
        <taxon>Eukaryota</taxon>
        <taxon>Sar</taxon>
        <taxon>Alveolata</taxon>
        <taxon>Dinophyceae</taxon>
        <taxon>Suessiales</taxon>
        <taxon>Symbiodiniaceae</taxon>
        <taxon>Durusdinium</taxon>
    </lineage>
</organism>
<dbReference type="EMBL" id="CAXAMM010022292">
    <property type="protein sequence ID" value="CAK9051728.1"/>
    <property type="molecule type" value="Genomic_DNA"/>
</dbReference>
<evidence type="ECO:0000256" key="1">
    <source>
        <dbReference type="SAM" id="MobiDB-lite"/>
    </source>
</evidence>
<sequence length="883" mass="99312">MSKIRSCGSLASGNNALLMIKQEPGDKADRIKELQLKKEEGRATEEELHASQKRAPPPSTKTTPVKQLASFPKKAKNGADQAADLRQGTVQAVATPAPSAAASDGGSGATAEDREPSASDLQTRLDQALALISDLQKKSQPVDVDVPEADDDHRSALQLYKKVDARLRRLCERKPSGKLNVPLSIHEQWVQGGKSRDELRAMLEQNDFDKDREMLVCKVTKLIDQRKEESQEVLKGWFTVEMMKTELKWSAILGCIVVCGSAKWWIKRIRPDKYNEKVMRYFVEYSDKESTKHSRTESHQHQSTEEELEVEDKFADGMLTKMSKITDLISKLDSFSNGVDKDRVQKCIQALETKLGAAQEAYDEFMVQNLNCMDLHEWSGMALGSQLEMGRLQRRHSAGESHKDLPSKKNFPYVSFTSWLKYLVENDQLQHLVGEKDVFAMKKILATFWSRFEAIHPDHVICGRTDDNFSKDMCIPVCYHGDEGRGLKKKQLMVLSIHGVLGKGSHGSNKMNNDIDDPLGPLRLNMVGNTFLTHFLQCVVPISLYTDSPESFFHLIDLQARELADLFHTGLQIGQHRYWICCVAVKGDAPYLTKSGMFDRSFTRRPTRASSKNPATGVCHLCLAGRENHQGSHIPYEEIGTTSPLWLRTVGVERPYSTESPMLQIPHQIGGTTERLWQFDLFHNFHLGLGKRFATSAIAMCLELIPASIDGAFDIITADFLQFCRTAKEYPYHKKLSKTMFGVEKSFGDCPEVVAVNAINECLGALYREGVFIKSTKAHDIACQGLTFLKEYGALARLCFDKGQKRFPLVPKAHYLHHQFLELLTQSNRADWALSPLIFAVQMQEDFIGKPSRLARRVSSKTTSLRVIQRTFLAVRNALGEAG</sequence>
<feature type="region of interest" description="Disordered" evidence="1">
    <location>
        <begin position="20"/>
        <end position="121"/>
    </location>
</feature>
<evidence type="ECO:0000313" key="2">
    <source>
        <dbReference type="EMBL" id="CAK9051728.1"/>
    </source>
</evidence>
<comment type="caution">
    <text evidence="2">The sequence shown here is derived from an EMBL/GenBank/DDBJ whole genome shotgun (WGS) entry which is preliminary data.</text>
</comment>
<evidence type="ECO:0000313" key="3">
    <source>
        <dbReference type="Proteomes" id="UP001642464"/>
    </source>
</evidence>
<proteinExistence type="predicted"/>
<dbReference type="Proteomes" id="UP001642464">
    <property type="component" value="Unassembled WGS sequence"/>
</dbReference>
<feature type="compositionally biased region" description="Low complexity" evidence="1">
    <location>
        <begin position="89"/>
        <end position="104"/>
    </location>
</feature>
<protein>
    <submittedName>
        <fullName evidence="2">Uncharacterized protein</fullName>
    </submittedName>
</protein>
<keyword evidence="3" id="KW-1185">Reference proteome</keyword>
<reference evidence="2 3" key="1">
    <citation type="submission" date="2024-02" db="EMBL/GenBank/DDBJ databases">
        <authorList>
            <person name="Chen Y."/>
            <person name="Shah S."/>
            <person name="Dougan E. K."/>
            <person name="Thang M."/>
            <person name="Chan C."/>
        </authorList>
    </citation>
    <scope>NUCLEOTIDE SEQUENCE [LARGE SCALE GENOMIC DNA]</scope>
</reference>
<feature type="compositionally biased region" description="Basic and acidic residues" evidence="1">
    <location>
        <begin position="23"/>
        <end position="50"/>
    </location>
</feature>
<gene>
    <name evidence="2" type="ORF">SCF082_LOCUS28369</name>
</gene>
<name>A0ABP0MKJ3_9DINO</name>
<accession>A0ABP0MKJ3</accession>